<dbReference type="CDD" id="cd06849">
    <property type="entry name" value="lipoyl_domain"/>
    <property type="match status" value="1"/>
</dbReference>
<evidence type="ECO:0000256" key="7">
    <source>
        <dbReference type="ARBA" id="ARBA00023128"/>
    </source>
</evidence>
<dbReference type="InterPro" id="IPR001078">
    <property type="entry name" value="2-oxoacid_DH_actylTfrase"/>
</dbReference>
<dbReference type="PROSITE" id="PS50968">
    <property type="entry name" value="BIOTINYL_LIPOYL"/>
    <property type="match status" value="1"/>
</dbReference>
<dbReference type="Pfam" id="PF00198">
    <property type="entry name" value="2-oxoacid_dh"/>
    <property type="match status" value="1"/>
</dbReference>
<keyword evidence="6" id="KW-0809">Transit peptide</keyword>
<dbReference type="SUPFAM" id="SSF52777">
    <property type="entry name" value="CoA-dependent acyltransferases"/>
    <property type="match status" value="1"/>
</dbReference>
<keyword evidence="7" id="KW-0496">Mitochondrion</keyword>
<gene>
    <name evidence="12" type="ORF">CKAN_00493900</name>
</gene>
<evidence type="ECO:0000256" key="5">
    <source>
        <dbReference type="ARBA" id="ARBA00022823"/>
    </source>
</evidence>
<evidence type="ECO:0000256" key="8">
    <source>
        <dbReference type="ARBA" id="ARBA00023315"/>
    </source>
</evidence>
<name>A0A3S3M3L5_9MAGN</name>
<dbReference type="Gene3D" id="3.30.559.10">
    <property type="entry name" value="Chloramphenicol acetyltransferase-like domain"/>
    <property type="match status" value="1"/>
</dbReference>
<dbReference type="Pfam" id="PF00364">
    <property type="entry name" value="Biotin_lipoyl"/>
    <property type="match status" value="1"/>
</dbReference>
<reference evidence="12 13" key="1">
    <citation type="journal article" date="2019" name="Nat. Plants">
        <title>Stout camphor tree genome fills gaps in understanding of flowering plant genome evolution.</title>
        <authorList>
            <person name="Chaw S.M."/>
            <person name="Liu Y.C."/>
            <person name="Wu Y.W."/>
            <person name="Wang H.Y."/>
            <person name="Lin C.I."/>
            <person name="Wu C.S."/>
            <person name="Ke H.M."/>
            <person name="Chang L.Y."/>
            <person name="Hsu C.Y."/>
            <person name="Yang H.T."/>
            <person name="Sudianto E."/>
            <person name="Hsu M.H."/>
            <person name="Wu K.P."/>
            <person name="Wang L.N."/>
            <person name="Leebens-Mack J.H."/>
            <person name="Tsai I.J."/>
        </authorList>
    </citation>
    <scope>NUCLEOTIDE SEQUENCE [LARGE SCALE GENOMIC DNA]</scope>
    <source>
        <strain evidence="13">cv. Chaw 1501</strain>
        <tissue evidence="12">Young leaves</tissue>
    </source>
</reference>
<evidence type="ECO:0000256" key="2">
    <source>
        <dbReference type="ARBA" id="ARBA00004305"/>
    </source>
</evidence>
<feature type="domain" description="Lipoyl-binding" evidence="10">
    <location>
        <begin position="87"/>
        <end position="162"/>
    </location>
</feature>
<dbReference type="InterPro" id="IPR050743">
    <property type="entry name" value="2-oxoacid_DH_E2_comp"/>
</dbReference>
<keyword evidence="4 9" id="KW-0808">Transferase</keyword>
<dbReference type="SUPFAM" id="SSF51230">
    <property type="entry name" value="Single hybrid motif"/>
    <property type="match status" value="1"/>
</dbReference>
<comment type="subcellular location">
    <subcellularLocation>
        <location evidence="2">Mitochondrion matrix</location>
    </subcellularLocation>
</comment>
<dbReference type="InterPro" id="IPR023213">
    <property type="entry name" value="CAT-like_dom_sf"/>
</dbReference>
<dbReference type="GO" id="GO:0031405">
    <property type="term" value="F:lipoic acid binding"/>
    <property type="evidence" value="ECO:0007669"/>
    <property type="project" value="TreeGrafter"/>
</dbReference>
<keyword evidence="8 9" id="KW-0012">Acyltransferase</keyword>
<dbReference type="Gene3D" id="2.40.50.100">
    <property type="match status" value="1"/>
</dbReference>
<evidence type="ECO:0000259" key="10">
    <source>
        <dbReference type="PROSITE" id="PS50968"/>
    </source>
</evidence>
<dbReference type="InterPro" id="IPR011053">
    <property type="entry name" value="Single_hybrid_motif"/>
</dbReference>
<protein>
    <recommendedName>
        <fullName evidence="9">Dihydrolipoamide acetyltransferase component of pyruvate dehydrogenase complex</fullName>
        <ecNumber evidence="9">2.3.1.-</ecNumber>
    </recommendedName>
</protein>
<dbReference type="InterPro" id="IPR036625">
    <property type="entry name" value="E3-bd_dom_sf"/>
</dbReference>
<organism evidence="12 13">
    <name type="scientific">Cinnamomum micranthum f. kanehirae</name>
    <dbReference type="NCBI Taxonomy" id="337451"/>
    <lineage>
        <taxon>Eukaryota</taxon>
        <taxon>Viridiplantae</taxon>
        <taxon>Streptophyta</taxon>
        <taxon>Embryophyta</taxon>
        <taxon>Tracheophyta</taxon>
        <taxon>Spermatophyta</taxon>
        <taxon>Magnoliopsida</taxon>
        <taxon>Magnoliidae</taxon>
        <taxon>Laurales</taxon>
        <taxon>Lauraceae</taxon>
        <taxon>Cinnamomum</taxon>
    </lineage>
</organism>
<evidence type="ECO:0000256" key="3">
    <source>
        <dbReference type="ARBA" id="ARBA00007317"/>
    </source>
</evidence>
<dbReference type="InterPro" id="IPR000089">
    <property type="entry name" value="Biotin_lipoyl"/>
</dbReference>
<dbReference type="PANTHER" id="PTHR43178">
    <property type="entry name" value="DIHYDROLIPOAMIDE ACETYLTRANSFERASE COMPONENT OF PYRUVATE DEHYDROGENASE COMPLEX"/>
    <property type="match status" value="1"/>
</dbReference>
<dbReference type="FunFam" id="3.30.559.10:FF:000007">
    <property type="entry name" value="Dihydrolipoamide acetyltransferase component of pyruvate dehydrogenase complex"/>
    <property type="match status" value="1"/>
</dbReference>
<evidence type="ECO:0000256" key="1">
    <source>
        <dbReference type="ARBA" id="ARBA00001938"/>
    </source>
</evidence>
<dbReference type="Pfam" id="PF02817">
    <property type="entry name" value="E3_binding"/>
    <property type="match status" value="1"/>
</dbReference>
<dbReference type="PROSITE" id="PS51826">
    <property type="entry name" value="PSBD"/>
    <property type="match status" value="1"/>
</dbReference>
<proteinExistence type="inferred from homology"/>
<comment type="caution">
    <text evidence="12">The sequence shown here is derived from an EMBL/GenBank/DDBJ whole genome shotgun (WGS) entry which is preliminary data.</text>
</comment>
<evidence type="ECO:0000256" key="9">
    <source>
        <dbReference type="RuleBase" id="RU003423"/>
    </source>
</evidence>
<evidence type="ECO:0000256" key="4">
    <source>
        <dbReference type="ARBA" id="ARBA00022679"/>
    </source>
</evidence>
<keyword evidence="13" id="KW-1185">Reference proteome</keyword>
<dbReference type="AlphaFoldDB" id="A0A3S3M3L5"/>
<comment type="similarity">
    <text evidence="3 9">Belongs to the 2-oxoacid dehydrogenase family.</text>
</comment>
<dbReference type="Gene3D" id="4.10.320.10">
    <property type="entry name" value="E3-binding domain"/>
    <property type="match status" value="1"/>
</dbReference>
<dbReference type="InterPro" id="IPR004167">
    <property type="entry name" value="PSBD"/>
</dbReference>
<dbReference type="PANTHER" id="PTHR43178:SF14">
    <property type="entry name" value="LIPOAMIDE ACYLTRANSFERASE COMPONENT OF BRANCHED-CHAIN ALPHA-KETO ACID DEHYDROGENASE COMPLEX, MITOCHONDRIAL"/>
    <property type="match status" value="1"/>
</dbReference>
<evidence type="ECO:0000313" key="13">
    <source>
        <dbReference type="Proteomes" id="UP000283530"/>
    </source>
</evidence>
<evidence type="ECO:0000259" key="11">
    <source>
        <dbReference type="PROSITE" id="PS51826"/>
    </source>
</evidence>
<sequence>MIICRRITKKNPWNSLQRTIRSCVSGPAATRAPSRHQQTPVLGFSSSPSSRFQSFFDASFDLRKDRNYISTRCVSSQAWVDPPTGAIVDVPLAQTGEGIADCELLQWFVQEGDQVEEFQRICEVQSDKATIEITSRYKGTIFQTLYVPGDIVKVGDTLLKITVEETQNMKSNSDALGDTMSLNTEMPASDMQNSMLNKESVGGVLSTPHVRDLANQYGANINDICGTGKDGRVLKEDVLKYASEKGLYKESSDASSEQLAFLKEEKSSHPMVVDGSCYEDKTVQLRGFQRSMVKSMTMAAKVPHFHYLEEMDCDALVELKAAFQNENTDPAVKHTYVPFLIKSLSVALCKYPLLNSSFIEESNELVLKGSHNVGVAMATSYGLVVPNIKKVQSLSILEECTLLNHANLFFKITKELSRLQQLALSNKLSSEDISGGTITLSNIGAIGGKFGSPLLNLPEVAIIAIGRIQKLPRFADDGNIYPASITNVAIGADHRVVDGATVARFCNEWKLLIEKPELLLLHMR</sequence>
<dbReference type="Proteomes" id="UP000283530">
    <property type="component" value="Unassembled WGS sequence"/>
</dbReference>
<evidence type="ECO:0000313" key="12">
    <source>
        <dbReference type="EMBL" id="RWR76497.1"/>
    </source>
</evidence>
<comment type="cofactor">
    <cofactor evidence="1 9">
        <name>(R)-lipoate</name>
        <dbReference type="ChEBI" id="CHEBI:83088"/>
    </cofactor>
</comment>
<accession>A0A3S3M3L5</accession>
<dbReference type="GO" id="GO:0016407">
    <property type="term" value="F:acetyltransferase activity"/>
    <property type="evidence" value="ECO:0007669"/>
    <property type="project" value="TreeGrafter"/>
</dbReference>
<dbReference type="PROSITE" id="PS00189">
    <property type="entry name" value="LIPOYL"/>
    <property type="match status" value="1"/>
</dbReference>
<dbReference type="SUPFAM" id="SSF47005">
    <property type="entry name" value="Peripheral subunit-binding domain of 2-oxo acid dehydrogenase complex"/>
    <property type="match status" value="1"/>
</dbReference>
<keyword evidence="5 9" id="KW-0450">Lipoyl</keyword>
<dbReference type="EC" id="2.3.1.-" evidence="9"/>
<dbReference type="FunFam" id="2.40.50.100:FF:000013">
    <property type="entry name" value="Dihydrolipoamide acetyltransferase component of pyruvate dehydrogenase complex"/>
    <property type="match status" value="1"/>
</dbReference>
<dbReference type="OrthoDB" id="15567at2759"/>
<dbReference type="InterPro" id="IPR003016">
    <property type="entry name" value="2-oxoA_DH_lipoyl-BS"/>
</dbReference>
<dbReference type="STRING" id="337451.A0A3S3M3L5"/>
<evidence type="ECO:0000256" key="6">
    <source>
        <dbReference type="ARBA" id="ARBA00022946"/>
    </source>
</evidence>
<dbReference type="EMBL" id="QPKB01000002">
    <property type="protein sequence ID" value="RWR76497.1"/>
    <property type="molecule type" value="Genomic_DNA"/>
</dbReference>
<dbReference type="GO" id="GO:0005759">
    <property type="term" value="C:mitochondrial matrix"/>
    <property type="evidence" value="ECO:0007669"/>
    <property type="project" value="UniProtKB-SubCell"/>
</dbReference>
<feature type="domain" description="Peripheral subunit-binding (PSBD)" evidence="11">
    <location>
        <begin position="205"/>
        <end position="242"/>
    </location>
</feature>